<dbReference type="GO" id="GO:0042586">
    <property type="term" value="F:peptide deformylase activity"/>
    <property type="evidence" value="ECO:0007669"/>
    <property type="project" value="UniProtKB-UniRule"/>
</dbReference>
<comment type="catalytic activity">
    <reaction evidence="2">
        <text>N-terminal N-formyl-L-methionyl-[peptide] + H2O = N-terminal L-methionyl-[peptide] + formate</text>
        <dbReference type="Rhea" id="RHEA:24420"/>
        <dbReference type="Rhea" id="RHEA-COMP:10639"/>
        <dbReference type="Rhea" id="RHEA-COMP:10640"/>
        <dbReference type="ChEBI" id="CHEBI:15377"/>
        <dbReference type="ChEBI" id="CHEBI:15740"/>
        <dbReference type="ChEBI" id="CHEBI:49298"/>
        <dbReference type="ChEBI" id="CHEBI:64731"/>
        <dbReference type="EC" id="3.5.1.88"/>
    </reaction>
</comment>
<dbReference type="RefSeq" id="WP_045889825.1">
    <property type="nucleotide sequence ID" value="NZ_CCXQ01000113.1"/>
</dbReference>
<comment type="cofactor">
    <cofactor evidence="2">
        <name>Fe(2+)</name>
        <dbReference type="ChEBI" id="CHEBI:29033"/>
    </cofactor>
    <text evidence="2">Binds 1 Fe(2+) ion.</text>
</comment>
<feature type="active site" evidence="2">
    <location>
        <position position="154"/>
    </location>
</feature>
<accession>A0A098GJH7</accession>
<sequence length="197" mass="21752">MRVLSVEDQRDLKVLHTVSSPLESVDSATREIVNEMIKIAESGDTVGLSAVQLGYPIRVFVIDMFSGLFNITEDLKVISGHHSHNTRSLVCINPQIVSFSGETVTLFEGCLSVKSYGMVGIQRPGNVDLKYTDLAGNICVIRTFNWLARCVQHEMDHLNGVLLANVLDNIKNKSAQSVSEEDFSSVHILLLDKNKHG</sequence>
<evidence type="ECO:0000313" key="4">
    <source>
        <dbReference type="EMBL" id="SBO14371.1"/>
    </source>
</evidence>
<reference evidence="3 5" key="1">
    <citation type="submission" date="2014-09" db="EMBL/GenBank/DDBJ databases">
        <authorList>
            <person name="Loux Valentin"/>
            <person name="Dugat Thibaut"/>
        </authorList>
    </citation>
    <scope>NUCLEOTIDE SEQUENCE [LARGE SCALE GENOMIC DNA]</scope>
    <source>
        <strain evidence="3 5">BOV-10_179</strain>
    </source>
</reference>
<feature type="binding site" evidence="2">
    <location>
        <position position="110"/>
    </location>
    <ligand>
        <name>Fe cation</name>
        <dbReference type="ChEBI" id="CHEBI:24875"/>
    </ligand>
</feature>
<reference evidence="4" key="3">
    <citation type="submission" date="2016-03" db="EMBL/GenBank/DDBJ databases">
        <authorList>
            <person name="Loux V."/>
        </authorList>
    </citation>
    <scope>NUCLEOTIDE SEQUENCE</scope>
    <source>
        <strain evidence="4">C1</strain>
    </source>
</reference>
<dbReference type="GO" id="GO:0046872">
    <property type="term" value="F:metal ion binding"/>
    <property type="evidence" value="ECO:0007669"/>
    <property type="project" value="UniProtKB-KW"/>
</dbReference>
<comment type="function">
    <text evidence="2">Removes the formyl group from the N-terminal Met of newly synthesized proteins. Requires at least a dipeptide for an efficient rate of reaction. N-terminal L-methionine is a prerequisite for activity but the enzyme has broad specificity at other positions.</text>
</comment>
<dbReference type="CDD" id="cd00487">
    <property type="entry name" value="Pep_deformylase"/>
    <property type="match status" value="1"/>
</dbReference>
<dbReference type="NCBIfam" id="TIGR00079">
    <property type="entry name" value="pept_deformyl"/>
    <property type="match status" value="1"/>
</dbReference>
<keyword evidence="2" id="KW-0479">Metal-binding</keyword>
<dbReference type="Gene3D" id="3.90.45.10">
    <property type="entry name" value="Peptide deformylase"/>
    <property type="match status" value="1"/>
</dbReference>
<dbReference type="PANTHER" id="PTHR10458:SF22">
    <property type="entry name" value="PEPTIDE DEFORMYLASE"/>
    <property type="match status" value="1"/>
</dbReference>
<dbReference type="PRINTS" id="PR01576">
    <property type="entry name" value="PDEFORMYLASE"/>
</dbReference>
<keyword evidence="2 4" id="KW-0378">Hydrolase</keyword>
<evidence type="ECO:0000313" key="3">
    <source>
        <dbReference type="EMBL" id="CEH11175.1"/>
    </source>
</evidence>
<dbReference type="EMBL" id="CCXQ01000113">
    <property type="protein sequence ID" value="CEH11175.1"/>
    <property type="molecule type" value="Genomic_DNA"/>
</dbReference>
<dbReference type="EMBL" id="FLLR01000025">
    <property type="protein sequence ID" value="SBO14371.1"/>
    <property type="molecule type" value="Genomic_DNA"/>
</dbReference>
<keyword evidence="2" id="KW-0408">Iron</keyword>
<dbReference type="InterPro" id="IPR023635">
    <property type="entry name" value="Peptide_deformylase"/>
</dbReference>
<name>A0A098GJH7_ANAPH</name>
<comment type="similarity">
    <text evidence="1 2">Belongs to the polypeptide deformylase family.</text>
</comment>
<reference evidence="6" key="2">
    <citation type="submission" date="2016-03" db="EMBL/GenBank/DDBJ databases">
        <authorList>
            <person name="Loux Valentin"/>
        </authorList>
    </citation>
    <scope>NUCLEOTIDE SEQUENCE [LARGE SCALE GENOMIC DNA]</scope>
    <source>
        <strain evidence="6">C1</strain>
    </source>
</reference>
<feature type="binding site" evidence="2">
    <location>
        <position position="157"/>
    </location>
    <ligand>
        <name>Fe cation</name>
        <dbReference type="ChEBI" id="CHEBI:24875"/>
    </ligand>
</feature>
<feature type="binding site" evidence="2">
    <location>
        <position position="153"/>
    </location>
    <ligand>
        <name>Fe cation</name>
        <dbReference type="ChEBI" id="CHEBI:24875"/>
    </ligand>
</feature>
<dbReference type="EC" id="3.5.1.88" evidence="2"/>
<keyword evidence="2" id="KW-0648">Protein biosynthesis</keyword>
<organism evidence="3 5">
    <name type="scientific">Anaplasma phagocytophilum</name>
    <name type="common">Ehrlichia phagocytophila</name>
    <dbReference type="NCBI Taxonomy" id="948"/>
    <lineage>
        <taxon>Bacteria</taxon>
        <taxon>Pseudomonadati</taxon>
        <taxon>Pseudomonadota</taxon>
        <taxon>Alphaproteobacteria</taxon>
        <taxon>Rickettsiales</taxon>
        <taxon>Anaplasmataceae</taxon>
        <taxon>Anaplasma</taxon>
        <taxon>phagocytophilum group</taxon>
    </lineage>
</organism>
<proteinExistence type="inferred from homology"/>
<dbReference type="Proteomes" id="UP000078419">
    <property type="component" value="Unassembled WGS sequence"/>
</dbReference>
<evidence type="ECO:0000313" key="6">
    <source>
        <dbReference type="Proteomes" id="UP000078419"/>
    </source>
</evidence>
<evidence type="ECO:0000313" key="5">
    <source>
        <dbReference type="Proteomes" id="UP000055047"/>
    </source>
</evidence>
<evidence type="ECO:0000256" key="2">
    <source>
        <dbReference type="HAMAP-Rule" id="MF_00163"/>
    </source>
</evidence>
<dbReference type="HAMAP" id="MF_00163">
    <property type="entry name" value="Pep_deformylase"/>
    <property type="match status" value="1"/>
</dbReference>
<dbReference type="InterPro" id="IPR036821">
    <property type="entry name" value="Peptide_deformylase_sf"/>
</dbReference>
<gene>
    <name evidence="2 3" type="primary">def</name>
    <name evidence="4" type="synonym">def_3</name>
    <name evidence="4" type="ORF">ANAPC1_00722</name>
    <name evidence="3" type="ORF">ANAPHAGO_00304</name>
</gene>
<dbReference type="Proteomes" id="UP000055047">
    <property type="component" value="Unassembled WGS sequence"/>
</dbReference>
<dbReference type="PIRSF" id="PIRSF004749">
    <property type="entry name" value="Pep_def"/>
    <property type="match status" value="1"/>
</dbReference>
<dbReference type="AlphaFoldDB" id="A0A098GJH7"/>
<protein>
    <recommendedName>
        <fullName evidence="2">Peptide deformylase</fullName>
        <shortName evidence="2">PDF</shortName>
        <ecNumber evidence="2">3.5.1.88</ecNumber>
    </recommendedName>
    <alternativeName>
        <fullName evidence="2">Polypeptide deformylase</fullName>
    </alternativeName>
</protein>
<dbReference type="Pfam" id="PF01327">
    <property type="entry name" value="Pep_deformylase"/>
    <property type="match status" value="1"/>
</dbReference>
<evidence type="ECO:0000256" key="1">
    <source>
        <dbReference type="ARBA" id="ARBA00010759"/>
    </source>
</evidence>
<dbReference type="SUPFAM" id="SSF56420">
    <property type="entry name" value="Peptide deformylase"/>
    <property type="match status" value="1"/>
</dbReference>
<dbReference type="GO" id="GO:0006412">
    <property type="term" value="P:translation"/>
    <property type="evidence" value="ECO:0007669"/>
    <property type="project" value="UniProtKB-UniRule"/>
</dbReference>
<dbReference type="PANTHER" id="PTHR10458">
    <property type="entry name" value="PEPTIDE DEFORMYLASE"/>
    <property type="match status" value="1"/>
</dbReference>